<keyword evidence="3" id="KW-1185">Reference proteome</keyword>
<dbReference type="Proteomes" id="UP001281003">
    <property type="component" value="Unassembled WGS sequence"/>
</dbReference>
<dbReference type="EMBL" id="JAUTDP010000009">
    <property type="protein sequence ID" value="KAK3396676.1"/>
    <property type="molecule type" value="Genomic_DNA"/>
</dbReference>
<dbReference type="AlphaFoldDB" id="A0AAE0PB17"/>
<sequence>MCHRKIVSFYCHCPLRNTALCPHSAHVNWDEYGNTNTTPNKSNHNNNTPTTTVVLSSPGFPPTPGTGTATPGAPSTTTPQNPQPPPPPPPQQEYCPQTNKPLFFHKRRPQDAQGAVHWDPLQSKTKWFPCASYMATHPLPGWAIPLHECEDCPEYFGDADDETKEVGVCEGCRGGHGYGHGYGKGGVVQGVVQGVASASVGSASAAAVATPVGASSGPGGANRVAAAPAAASAAAPATASEACSVRITKRGQRVTMLEILPRSFSAPEVVGKKEE</sequence>
<evidence type="ECO:0000313" key="2">
    <source>
        <dbReference type="EMBL" id="KAK3396676.1"/>
    </source>
</evidence>
<feature type="compositionally biased region" description="Low complexity" evidence="1">
    <location>
        <begin position="65"/>
        <end position="80"/>
    </location>
</feature>
<feature type="compositionally biased region" description="Low complexity" evidence="1">
    <location>
        <begin position="36"/>
        <end position="58"/>
    </location>
</feature>
<reference evidence="2" key="2">
    <citation type="submission" date="2023-07" db="EMBL/GenBank/DDBJ databases">
        <authorList>
            <consortium name="Lawrence Berkeley National Laboratory"/>
            <person name="Haridas S."/>
            <person name="Hensen N."/>
            <person name="Bonometti L."/>
            <person name="Westerberg I."/>
            <person name="Brannstrom I.O."/>
            <person name="Guillou S."/>
            <person name="Cros-Aarteil S."/>
            <person name="Calhoun S."/>
            <person name="Kuo A."/>
            <person name="Mondo S."/>
            <person name="Pangilinan J."/>
            <person name="Riley R."/>
            <person name="LaButti K."/>
            <person name="Andreopoulos B."/>
            <person name="Lipzen A."/>
            <person name="Chen C."/>
            <person name="Yanf M."/>
            <person name="Daum C."/>
            <person name="Ng V."/>
            <person name="Clum A."/>
            <person name="Steindorff A."/>
            <person name="Ohm R."/>
            <person name="Martin F."/>
            <person name="Silar P."/>
            <person name="Natvig D."/>
            <person name="Lalanne C."/>
            <person name="Gautier V."/>
            <person name="Ament-velasquez S.L."/>
            <person name="Kruys A."/>
            <person name="Hutchinson M.I."/>
            <person name="Powell A.J."/>
            <person name="Barry K."/>
            <person name="Miller A.N."/>
            <person name="Grigoriev I.V."/>
            <person name="Debuchy R."/>
            <person name="Gladieux P."/>
            <person name="Thoren M.H."/>
            <person name="Johannesson H."/>
        </authorList>
    </citation>
    <scope>NUCLEOTIDE SEQUENCE</scope>
    <source>
        <strain evidence="2">FGSC 1904</strain>
    </source>
</reference>
<gene>
    <name evidence="2" type="ORF">B0T20DRAFT_481649</name>
</gene>
<proteinExistence type="predicted"/>
<feature type="region of interest" description="Disordered" evidence="1">
    <location>
        <begin position="36"/>
        <end position="97"/>
    </location>
</feature>
<reference evidence="2" key="1">
    <citation type="journal article" date="2023" name="Mol. Phylogenet. Evol.">
        <title>Genome-scale phylogeny and comparative genomics of the fungal order Sordariales.</title>
        <authorList>
            <person name="Hensen N."/>
            <person name="Bonometti L."/>
            <person name="Westerberg I."/>
            <person name="Brannstrom I.O."/>
            <person name="Guillou S."/>
            <person name="Cros-Aarteil S."/>
            <person name="Calhoun S."/>
            <person name="Haridas S."/>
            <person name="Kuo A."/>
            <person name="Mondo S."/>
            <person name="Pangilinan J."/>
            <person name="Riley R."/>
            <person name="LaButti K."/>
            <person name="Andreopoulos B."/>
            <person name="Lipzen A."/>
            <person name="Chen C."/>
            <person name="Yan M."/>
            <person name="Daum C."/>
            <person name="Ng V."/>
            <person name="Clum A."/>
            <person name="Steindorff A."/>
            <person name="Ohm R.A."/>
            <person name="Martin F."/>
            <person name="Silar P."/>
            <person name="Natvig D.O."/>
            <person name="Lalanne C."/>
            <person name="Gautier V."/>
            <person name="Ament-Velasquez S.L."/>
            <person name="Kruys A."/>
            <person name="Hutchinson M.I."/>
            <person name="Powell A.J."/>
            <person name="Barry K."/>
            <person name="Miller A.N."/>
            <person name="Grigoriev I.V."/>
            <person name="Debuchy R."/>
            <person name="Gladieux P."/>
            <person name="Hiltunen Thoren M."/>
            <person name="Johannesson H."/>
        </authorList>
    </citation>
    <scope>NUCLEOTIDE SEQUENCE</scope>
    <source>
        <strain evidence="2">FGSC 1904</strain>
    </source>
</reference>
<name>A0AAE0PB17_SORBR</name>
<accession>A0AAE0PB17</accession>
<feature type="compositionally biased region" description="Pro residues" evidence="1">
    <location>
        <begin position="81"/>
        <end position="91"/>
    </location>
</feature>
<evidence type="ECO:0000313" key="3">
    <source>
        <dbReference type="Proteomes" id="UP001281003"/>
    </source>
</evidence>
<organism evidence="2 3">
    <name type="scientific">Sordaria brevicollis</name>
    <dbReference type="NCBI Taxonomy" id="83679"/>
    <lineage>
        <taxon>Eukaryota</taxon>
        <taxon>Fungi</taxon>
        <taxon>Dikarya</taxon>
        <taxon>Ascomycota</taxon>
        <taxon>Pezizomycotina</taxon>
        <taxon>Sordariomycetes</taxon>
        <taxon>Sordariomycetidae</taxon>
        <taxon>Sordariales</taxon>
        <taxon>Sordariaceae</taxon>
        <taxon>Sordaria</taxon>
    </lineage>
</organism>
<protein>
    <submittedName>
        <fullName evidence="2">Uncharacterized protein</fullName>
    </submittedName>
</protein>
<comment type="caution">
    <text evidence="2">The sequence shown here is derived from an EMBL/GenBank/DDBJ whole genome shotgun (WGS) entry which is preliminary data.</text>
</comment>
<evidence type="ECO:0000256" key="1">
    <source>
        <dbReference type="SAM" id="MobiDB-lite"/>
    </source>
</evidence>